<dbReference type="RefSeq" id="WP_201923254.1">
    <property type="nucleotide sequence ID" value="NZ_BAABAX010000002.1"/>
</dbReference>
<sequence>MSTITNFNTLTEVATHFRKDLIGDNRPEKRLILFFAHNGTGKTRLSMEFKEMGKTANPPRDTLYFNAFTEDLFVWNNDLDNDRDRVLTFNKDSAFFDGLQELEMETKIGSLFQNYVNLSFIIDYDNYTVVFSRSIINEEGNEETIENIKISRGEENLFIWCFFIAICEVAIDQVNSEEDTGAYNWVKYIYIDDPISSLDENKAVAVACDLGNLIKREDNKIKTVVSTHHSLFFNVMFNELRRKVKNKSYYLHIKDSESYTLQDTGDVPFFHHIAIISQLKQVVASDNIYTHHFNTLRSVLEKTASFFGYDKIDKCIYGLDDEVLFERALNLFSHGKYSIFDPREMGADNKDLFKRIFNGFLEKYEFYLPEIFNEEIETVQE</sequence>
<dbReference type="InterPro" id="IPR026866">
    <property type="entry name" value="CR006_AAA"/>
</dbReference>
<name>A0A937DB13_9FLAO</name>
<dbReference type="Pfam" id="PF13166">
    <property type="entry name" value="AAA_13"/>
    <property type="match status" value="1"/>
</dbReference>
<reference evidence="2" key="1">
    <citation type="submission" date="2021-01" db="EMBL/GenBank/DDBJ databases">
        <authorList>
            <person name="Zhong Y.L."/>
        </authorList>
    </citation>
    <scope>NUCLEOTIDE SEQUENCE</scope>
    <source>
        <strain evidence="2">KCTC 23302</strain>
    </source>
</reference>
<keyword evidence="3" id="KW-1185">Reference proteome</keyword>
<protein>
    <submittedName>
        <fullName evidence="2">AAA family ATPase</fullName>
    </submittedName>
</protein>
<evidence type="ECO:0000313" key="3">
    <source>
        <dbReference type="Proteomes" id="UP000651057"/>
    </source>
</evidence>
<dbReference type="AlphaFoldDB" id="A0A937DB13"/>
<dbReference type="Proteomes" id="UP000651057">
    <property type="component" value="Unassembled WGS sequence"/>
</dbReference>
<gene>
    <name evidence="2" type="ORF">JJQ60_17270</name>
</gene>
<evidence type="ECO:0000313" key="2">
    <source>
        <dbReference type="EMBL" id="MBL0685287.1"/>
    </source>
</evidence>
<evidence type="ECO:0000259" key="1">
    <source>
        <dbReference type="Pfam" id="PF13166"/>
    </source>
</evidence>
<organism evidence="2 3">
    <name type="scientific">Aquimarina mytili</name>
    <dbReference type="NCBI Taxonomy" id="874423"/>
    <lineage>
        <taxon>Bacteria</taxon>
        <taxon>Pseudomonadati</taxon>
        <taxon>Bacteroidota</taxon>
        <taxon>Flavobacteriia</taxon>
        <taxon>Flavobacteriales</taxon>
        <taxon>Flavobacteriaceae</taxon>
        <taxon>Aquimarina</taxon>
    </lineage>
</organism>
<feature type="domain" description="Protein CR006 P-loop" evidence="1">
    <location>
        <begin position="137"/>
        <end position="338"/>
    </location>
</feature>
<proteinExistence type="predicted"/>
<comment type="caution">
    <text evidence="2">The sequence shown here is derived from an EMBL/GenBank/DDBJ whole genome shotgun (WGS) entry which is preliminary data.</text>
</comment>
<accession>A0A937DB13</accession>
<dbReference type="EMBL" id="JAERQJ010000008">
    <property type="protein sequence ID" value="MBL0685287.1"/>
    <property type="molecule type" value="Genomic_DNA"/>
</dbReference>